<reference evidence="1 2" key="2">
    <citation type="submission" date="2018-11" db="EMBL/GenBank/DDBJ databases">
        <authorList>
            <consortium name="Pathogen Informatics"/>
        </authorList>
    </citation>
    <scope>NUCLEOTIDE SEQUENCE [LARGE SCALE GENOMIC DNA]</scope>
</reference>
<protein>
    <submittedName>
        <fullName evidence="3">DUF2575 domain-containing protein</fullName>
    </submittedName>
</protein>
<evidence type="ECO:0000313" key="1">
    <source>
        <dbReference type="EMBL" id="VDL80106.1"/>
    </source>
</evidence>
<name>A0A0N4YHZ7_NIPBR</name>
<proteinExistence type="predicted"/>
<dbReference type="WBParaSite" id="NBR_0001651001-mRNA-1">
    <property type="protein sequence ID" value="NBR_0001651001-mRNA-1"/>
    <property type="gene ID" value="NBR_0001651001"/>
</dbReference>
<sequence>MRPILTTDILADDHRSWYIKMGHCRCFQRWQ</sequence>
<keyword evidence="2" id="KW-1185">Reference proteome</keyword>
<gene>
    <name evidence="1" type="ORF">NBR_LOCUS16511</name>
</gene>
<accession>A0A0N4YHZ7</accession>
<evidence type="ECO:0000313" key="3">
    <source>
        <dbReference type="WBParaSite" id="NBR_0001651001-mRNA-1"/>
    </source>
</evidence>
<dbReference type="Proteomes" id="UP000271162">
    <property type="component" value="Unassembled WGS sequence"/>
</dbReference>
<dbReference type="AlphaFoldDB" id="A0A0N4YHZ7"/>
<reference evidence="3" key="1">
    <citation type="submission" date="2017-02" db="UniProtKB">
        <authorList>
            <consortium name="WormBaseParasite"/>
        </authorList>
    </citation>
    <scope>IDENTIFICATION</scope>
</reference>
<evidence type="ECO:0000313" key="2">
    <source>
        <dbReference type="Proteomes" id="UP000271162"/>
    </source>
</evidence>
<organism evidence="3">
    <name type="scientific">Nippostrongylus brasiliensis</name>
    <name type="common">Rat hookworm</name>
    <dbReference type="NCBI Taxonomy" id="27835"/>
    <lineage>
        <taxon>Eukaryota</taxon>
        <taxon>Metazoa</taxon>
        <taxon>Ecdysozoa</taxon>
        <taxon>Nematoda</taxon>
        <taxon>Chromadorea</taxon>
        <taxon>Rhabditida</taxon>
        <taxon>Rhabditina</taxon>
        <taxon>Rhabditomorpha</taxon>
        <taxon>Strongyloidea</taxon>
        <taxon>Heligmosomidae</taxon>
        <taxon>Nippostrongylus</taxon>
    </lineage>
</organism>
<dbReference type="EMBL" id="UYSL01022241">
    <property type="protein sequence ID" value="VDL80106.1"/>
    <property type="molecule type" value="Genomic_DNA"/>
</dbReference>